<keyword evidence="2" id="KW-0238">DNA-binding</keyword>
<feature type="domain" description="HTH lacI-type" evidence="4">
    <location>
        <begin position="2"/>
        <end position="56"/>
    </location>
</feature>
<dbReference type="PANTHER" id="PTHR30146:SF109">
    <property type="entry name" value="HTH-TYPE TRANSCRIPTIONAL REGULATOR GALS"/>
    <property type="match status" value="1"/>
</dbReference>
<dbReference type="SUPFAM" id="SSF47413">
    <property type="entry name" value="lambda repressor-like DNA-binding domains"/>
    <property type="match status" value="1"/>
</dbReference>
<name>A0A0V8J038_9BACL</name>
<evidence type="ECO:0000313" key="6">
    <source>
        <dbReference type="Proteomes" id="UP000054099"/>
    </source>
</evidence>
<evidence type="ECO:0000259" key="4">
    <source>
        <dbReference type="PROSITE" id="PS50932"/>
    </source>
</evidence>
<reference evidence="5 6" key="1">
    <citation type="journal article" date="2014" name="Antonie Van Leeuwenhoek">
        <title>Fictibacillus enclensis sp. nov., isolated from marine sediment.</title>
        <authorList>
            <person name="Dastager S.G."/>
            <person name="Mawlankar R."/>
            <person name="Srinivasan K."/>
            <person name="Tang S.K."/>
            <person name="Lee J.C."/>
            <person name="Ramana V.V."/>
            <person name="Shouche Y.S."/>
        </authorList>
    </citation>
    <scope>NUCLEOTIDE SEQUENCE [LARGE SCALE GENOMIC DNA]</scope>
    <source>
        <strain evidence="5 6">NIO-1003</strain>
    </source>
</reference>
<keyword evidence="1" id="KW-0805">Transcription regulation</keyword>
<dbReference type="PANTHER" id="PTHR30146">
    <property type="entry name" value="LACI-RELATED TRANSCRIPTIONAL REPRESSOR"/>
    <property type="match status" value="1"/>
</dbReference>
<dbReference type="InterPro" id="IPR000843">
    <property type="entry name" value="HTH_LacI"/>
</dbReference>
<dbReference type="SMART" id="SM00354">
    <property type="entry name" value="HTH_LACI"/>
    <property type="match status" value="1"/>
</dbReference>
<sequence>MVKMSDVADKANVSKATVSRVLRNPETVKKATRDKVLAIIEQLNYQPNILARHFRRSETNTILVVIPNIMNTVFSHILGGIEHEAGMHGYRVILANTNRQVEKEYEYLDHLRQRQADGMILLSARMDKGVLSEVMKQYPVVLTADYLEGIPIPTVTIDNVSSGRTATEHLIKLGHSRIAHITGPLHLLVSQDRLKGYRQALLQNDLDVDNILIQEGDFSHESGYNQMTKLLALEHPPTAVFSANDEMATGIIKAAKDHGLSVPEDLAVVGFDNVKLSAIYDPGITTIAQPMFEMGSKAMELLLQQINGDETSKKQYVLQNELVIRESCGANQKKLG</sequence>
<comment type="caution">
    <text evidence="5">The sequence shown here is derived from an EMBL/GenBank/DDBJ whole genome shotgun (WGS) entry which is preliminary data.</text>
</comment>
<keyword evidence="6" id="KW-1185">Reference proteome</keyword>
<evidence type="ECO:0000313" key="5">
    <source>
        <dbReference type="EMBL" id="KSU80389.1"/>
    </source>
</evidence>
<dbReference type="RefSeq" id="WP_061975360.1">
    <property type="nucleotide sequence ID" value="NZ_FMAV01000005.1"/>
</dbReference>
<keyword evidence="3" id="KW-0804">Transcription</keyword>
<dbReference type="GO" id="GO:0000976">
    <property type="term" value="F:transcription cis-regulatory region binding"/>
    <property type="evidence" value="ECO:0007669"/>
    <property type="project" value="TreeGrafter"/>
</dbReference>
<dbReference type="InterPro" id="IPR010982">
    <property type="entry name" value="Lambda_DNA-bd_dom_sf"/>
</dbReference>
<dbReference type="Gene3D" id="1.10.260.40">
    <property type="entry name" value="lambda repressor-like DNA-binding domains"/>
    <property type="match status" value="1"/>
</dbReference>
<evidence type="ECO:0000256" key="2">
    <source>
        <dbReference type="ARBA" id="ARBA00023125"/>
    </source>
</evidence>
<dbReference type="GO" id="GO:0003700">
    <property type="term" value="F:DNA-binding transcription factor activity"/>
    <property type="evidence" value="ECO:0007669"/>
    <property type="project" value="TreeGrafter"/>
</dbReference>
<evidence type="ECO:0000256" key="3">
    <source>
        <dbReference type="ARBA" id="ARBA00023163"/>
    </source>
</evidence>
<dbReference type="OrthoDB" id="9796186at2"/>
<organism evidence="5 6">
    <name type="scientific">Fictibacillus enclensis</name>
    <dbReference type="NCBI Taxonomy" id="1017270"/>
    <lineage>
        <taxon>Bacteria</taxon>
        <taxon>Bacillati</taxon>
        <taxon>Bacillota</taxon>
        <taxon>Bacilli</taxon>
        <taxon>Bacillales</taxon>
        <taxon>Fictibacillaceae</taxon>
        <taxon>Fictibacillus</taxon>
    </lineage>
</organism>
<dbReference type="PROSITE" id="PS00356">
    <property type="entry name" value="HTH_LACI_1"/>
    <property type="match status" value="1"/>
</dbReference>
<dbReference type="Pfam" id="PF00356">
    <property type="entry name" value="LacI"/>
    <property type="match status" value="1"/>
</dbReference>
<dbReference type="PROSITE" id="PS50932">
    <property type="entry name" value="HTH_LACI_2"/>
    <property type="match status" value="1"/>
</dbReference>
<dbReference type="EMBL" id="LNQN01000007">
    <property type="protein sequence ID" value="KSU80389.1"/>
    <property type="molecule type" value="Genomic_DNA"/>
</dbReference>
<dbReference type="SUPFAM" id="SSF53822">
    <property type="entry name" value="Periplasmic binding protein-like I"/>
    <property type="match status" value="1"/>
</dbReference>
<dbReference type="InterPro" id="IPR028082">
    <property type="entry name" value="Peripla_BP_I"/>
</dbReference>
<dbReference type="CDD" id="cd06284">
    <property type="entry name" value="PBP1_LacI-like"/>
    <property type="match status" value="1"/>
</dbReference>
<accession>A0A0V8J038</accession>
<proteinExistence type="predicted"/>
<gene>
    <name evidence="5" type="ORF">AS030_20885</name>
</gene>
<dbReference type="AlphaFoldDB" id="A0A0V8J038"/>
<dbReference type="Proteomes" id="UP000054099">
    <property type="component" value="Unassembled WGS sequence"/>
</dbReference>
<dbReference type="Gene3D" id="3.40.50.2300">
    <property type="match status" value="2"/>
</dbReference>
<dbReference type="CDD" id="cd01392">
    <property type="entry name" value="HTH_LacI"/>
    <property type="match status" value="1"/>
</dbReference>
<dbReference type="InterPro" id="IPR046335">
    <property type="entry name" value="LacI/GalR-like_sensor"/>
</dbReference>
<evidence type="ECO:0000256" key="1">
    <source>
        <dbReference type="ARBA" id="ARBA00023015"/>
    </source>
</evidence>
<protein>
    <submittedName>
        <fullName evidence="5">LacI family transcriptional regulator</fullName>
    </submittedName>
</protein>
<dbReference type="Pfam" id="PF13377">
    <property type="entry name" value="Peripla_BP_3"/>
    <property type="match status" value="1"/>
</dbReference>